<dbReference type="PANTHER" id="PTHR33639:SF2">
    <property type="entry name" value="DUF393 DOMAIN-CONTAINING PROTEIN"/>
    <property type="match status" value="1"/>
</dbReference>
<organism evidence="1 2">
    <name type="scientific">Heyndrickxia camelliae</name>
    <dbReference type="NCBI Taxonomy" id="1707093"/>
    <lineage>
        <taxon>Bacteria</taxon>
        <taxon>Bacillati</taxon>
        <taxon>Bacillota</taxon>
        <taxon>Bacilli</taxon>
        <taxon>Bacillales</taxon>
        <taxon>Bacillaceae</taxon>
        <taxon>Heyndrickxia</taxon>
    </lineage>
</organism>
<comment type="caution">
    <text evidence="1">The sequence shown here is derived from an EMBL/GenBank/DDBJ whole genome shotgun (WGS) entry which is preliminary data.</text>
</comment>
<dbReference type="PANTHER" id="PTHR33639">
    <property type="entry name" value="THIOL-DISULFIDE OXIDOREDUCTASE DCC"/>
    <property type="match status" value="1"/>
</dbReference>
<evidence type="ECO:0000313" key="2">
    <source>
        <dbReference type="Proteomes" id="UP000233440"/>
    </source>
</evidence>
<protein>
    <submittedName>
        <fullName evidence="1">Thiol-disulfide oxidoreductase</fullName>
    </submittedName>
</protein>
<dbReference type="AlphaFoldDB" id="A0A2N3LFT4"/>
<evidence type="ECO:0000313" key="1">
    <source>
        <dbReference type="EMBL" id="PKR83404.1"/>
    </source>
</evidence>
<keyword evidence="2" id="KW-1185">Reference proteome</keyword>
<sequence>MKDIILFDGICNFCNQSVQFVIKRDPSHIFHFASLQSDIGRNLLNEYGINENVNSVVYITNGKAYVKSDAGLQIARRLNGFWKLLYIFYLVPTPIRDLVYDYIAKNRYKWFGKSDSCMIPSPEIKKRFLE</sequence>
<gene>
    <name evidence="1" type="ORF">CWO92_19705</name>
</gene>
<dbReference type="InterPro" id="IPR052927">
    <property type="entry name" value="DCC_oxidoreductase"/>
</dbReference>
<proteinExistence type="predicted"/>
<accession>A0A2N3LFT4</accession>
<dbReference type="GO" id="GO:0015035">
    <property type="term" value="F:protein-disulfide reductase activity"/>
    <property type="evidence" value="ECO:0007669"/>
    <property type="project" value="InterPro"/>
</dbReference>
<dbReference type="InterPro" id="IPR007263">
    <property type="entry name" value="DCC1-like"/>
</dbReference>
<dbReference type="OrthoDB" id="9785438at2"/>
<dbReference type="Proteomes" id="UP000233440">
    <property type="component" value="Unassembled WGS sequence"/>
</dbReference>
<dbReference type="Pfam" id="PF04134">
    <property type="entry name" value="DCC1-like"/>
    <property type="match status" value="1"/>
</dbReference>
<reference evidence="1 2" key="1">
    <citation type="submission" date="2017-11" db="EMBL/GenBank/DDBJ databases">
        <title>Bacillus camelliae sp. nov., isolated from pu'er tea.</title>
        <authorList>
            <person name="Niu L."/>
        </authorList>
    </citation>
    <scope>NUCLEOTIDE SEQUENCE [LARGE SCALE GENOMIC DNA]</scope>
    <source>
        <strain evidence="1 2">7578-1</strain>
    </source>
</reference>
<dbReference type="EMBL" id="PIQO01000019">
    <property type="protein sequence ID" value="PKR83404.1"/>
    <property type="molecule type" value="Genomic_DNA"/>
</dbReference>
<dbReference type="RefSeq" id="WP_101355922.1">
    <property type="nucleotide sequence ID" value="NZ_PIQO01000019.1"/>
</dbReference>
<name>A0A2N3LFT4_9BACI</name>